<protein>
    <submittedName>
        <fullName evidence="2">Uncharacterized protein</fullName>
    </submittedName>
</protein>
<accession>A0A2G5TKW8</accession>
<dbReference type="Proteomes" id="UP000230233">
    <property type="component" value="Chromosome V"/>
</dbReference>
<keyword evidence="3" id="KW-1185">Reference proteome</keyword>
<gene>
    <name evidence="2" type="primary">Cnig_chr_V.g19989</name>
    <name evidence="2" type="ORF">B9Z55_019989</name>
</gene>
<evidence type="ECO:0000313" key="2">
    <source>
        <dbReference type="EMBL" id="PIC27873.1"/>
    </source>
</evidence>
<dbReference type="AlphaFoldDB" id="A0A2G5TKW8"/>
<comment type="caution">
    <text evidence="2">The sequence shown here is derived from an EMBL/GenBank/DDBJ whole genome shotgun (WGS) entry which is preliminary data.</text>
</comment>
<feature type="region of interest" description="Disordered" evidence="1">
    <location>
        <begin position="1"/>
        <end position="36"/>
    </location>
</feature>
<organism evidence="2 3">
    <name type="scientific">Caenorhabditis nigoni</name>
    <dbReference type="NCBI Taxonomy" id="1611254"/>
    <lineage>
        <taxon>Eukaryota</taxon>
        <taxon>Metazoa</taxon>
        <taxon>Ecdysozoa</taxon>
        <taxon>Nematoda</taxon>
        <taxon>Chromadorea</taxon>
        <taxon>Rhabditida</taxon>
        <taxon>Rhabditina</taxon>
        <taxon>Rhabditomorpha</taxon>
        <taxon>Rhabditoidea</taxon>
        <taxon>Rhabditidae</taxon>
        <taxon>Peloderinae</taxon>
        <taxon>Caenorhabditis</taxon>
    </lineage>
</organism>
<proteinExistence type="predicted"/>
<evidence type="ECO:0000256" key="1">
    <source>
        <dbReference type="SAM" id="MobiDB-lite"/>
    </source>
</evidence>
<dbReference type="EMBL" id="PDUG01000005">
    <property type="protein sequence ID" value="PIC27873.1"/>
    <property type="molecule type" value="Genomic_DNA"/>
</dbReference>
<feature type="compositionally biased region" description="Low complexity" evidence="1">
    <location>
        <begin position="123"/>
        <end position="141"/>
    </location>
</feature>
<reference evidence="3" key="1">
    <citation type="submission" date="2017-10" db="EMBL/GenBank/DDBJ databases">
        <title>Rapid genome shrinkage in a self-fertile nematode reveals novel sperm competition proteins.</title>
        <authorList>
            <person name="Yin D."/>
            <person name="Schwarz E.M."/>
            <person name="Thomas C.G."/>
            <person name="Felde R.L."/>
            <person name="Korf I.F."/>
            <person name="Cutter A.D."/>
            <person name="Schartner C.M."/>
            <person name="Ralston E.J."/>
            <person name="Meyer B.J."/>
            <person name="Haag E.S."/>
        </authorList>
    </citation>
    <scope>NUCLEOTIDE SEQUENCE [LARGE SCALE GENOMIC DNA]</scope>
    <source>
        <strain evidence="3">JU1422</strain>
    </source>
</reference>
<evidence type="ECO:0000313" key="3">
    <source>
        <dbReference type="Proteomes" id="UP000230233"/>
    </source>
</evidence>
<feature type="region of interest" description="Disordered" evidence="1">
    <location>
        <begin position="117"/>
        <end position="141"/>
    </location>
</feature>
<name>A0A2G5TKW8_9PELO</name>
<sequence length="166" mass="18728">MKRRKVVEKKGKRSSRIGFKYRHTKTQSQDKKKKGKERPLVFLQAQIFVGPRESTEGAGAYCINGRPHHFVFLACMCLLLNMYGAEHPPGSSVLFVFSPRLPQNWHCAKRVRPRLVDGKTKKSPPTIFTSSTSTEASTGSTQNRQYLLSEAVVLPLVSHDSVDREV</sequence>